<gene>
    <name evidence="2" type="ORF">BJX63DRAFT_403231</name>
</gene>
<dbReference type="Pfam" id="PF07985">
    <property type="entry name" value="SRR1"/>
    <property type="match status" value="1"/>
</dbReference>
<dbReference type="PANTHER" id="PTHR42080">
    <property type="entry name" value="SRR1 DOMAIN-CONTAINING PROTEIN"/>
    <property type="match status" value="1"/>
</dbReference>
<proteinExistence type="predicted"/>
<dbReference type="Proteomes" id="UP001610334">
    <property type="component" value="Unassembled WGS sequence"/>
</dbReference>
<feature type="domain" description="SRR1-like" evidence="1">
    <location>
        <begin position="177"/>
        <end position="338"/>
    </location>
</feature>
<organism evidence="2 3">
    <name type="scientific">Aspergillus granulosus</name>
    <dbReference type="NCBI Taxonomy" id="176169"/>
    <lineage>
        <taxon>Eukaryota</taxon>
        <taxon>Fungi</taxon>
        <taxon>Dikarya</taxon>
        <taxon>Ascomycota</taxon>
        <taxon>Pezizomycotina</taxon>
        <taxon>Eurotiomycetes</taxon>
        <taxon>Eurotiomycetidae</taxon>
        <taxon>Eurotiales</taxon>
        <taxon>Aspergillaceae</taxon>
        <taxon>Aspergillus</taxon>
        <taxon>Aspergillus subgen. Nidulantes</taxon>
    </lineage>
</organism>
<protein>
    <recommendedName>
        <fullName evidence="1">SRR1-like domain-containing protein</fullName>
    </recommendedName>
</protein>
<comment type="caution">
    <text evidence="2">The sequence shown here is derived from an EMBL/GenBank/DDBJ whole genome shotgun (WGS) entry which is preliminary data.</text>
</comment>
<reference evidence="2 3" key="1">
    <citation type="submission" date="2024-07" db="EMBL/GenBank/DDBJ databases">
        <title>Section-level genome sequencing and comparative genomics of Aspergillus sections Usti and Cavernicolus.</title>
        <authorList>
            <consortium name="Lawrence Berkeley National Laboratory"/>
            <person name="Nybo J.L."/>
            <person name="Vesth T.C."/>
            <person name="Theobald S."/>
            <person name="Frisvad J.C."/>
            <person name="Larsen T.O."/>
            <person name="Kjaerboelling I."/>
            <person name="Rothschild-Mancinelli K."/>
            <person name="Lyhne E.K."/>
            <person name="Kogle M.E."/>
            <person name="Barry K."/>
            <person name="Clum A."/>
            <person name="Na H."/>
            <person name="Ledsgaard L."/>
            <person name="Lin J."/>
            <person name="Lipzen A."/>
            <person name="Kuo A."/>
            <person name="Riley R."/>
            <person name="Mondo S."/>
            <person name="Labutti K."/>
            <person name="Haridas S."/>
            <person name="Pangalinan J."/>
            <person name="Salamov A.A."/>
            <person name="Simmons B.A."/>
            <person name="Magnuson J.K."/>
            <person name="Chen J."/>
            <person name="Drula E."/>
            <person name="Henrissat B."/>
            <person name="Wiebenga A."/>
            <person name="Lubbers R.J."/>
            <person name="Gomes A.C."/>
            <person name="Makela M.R."/>
            <person name="Stajich J."/>
            <person name="Grigoriev I.V."/>
            <person name="Mortensen U.H."/>
            <person name="De Vries R.P."/>
            <person name="Baker S.E."/>
            <person name="Andersen M.R."/>
        </authorList>
    </citation>
    <scope>NUCLEOTIDE SEQUENCE [LARGE SCALE GENOMIC DNA]</scope>
    <source>
        <strain evidence="2 3">CBS 588.65</strain>
    </source>
</reference>
<evidence type="ECO:0000259" key="1">
    <source>
        <dbReference type="Pfam" id="PF07985"/>
    </source>
</evidence>
<dbReference type="EMBL" id="JBFXLT010000078">
    <property type="protein sequence ID" value="KAL2809994.1"/>
    <property type="molecule type" value="Genomic_DNA"/>
</dbReference>
<name>A0ABR4H3G3_9EURO</name>
<accession>A0ABR4H3G3</accession>
<dbReference type="InterPro" id="IPR012942">
    <property type="entry name" value="SRR1-like"/>
</dbReference>
<sequence length="346" mass="38656">MTVEQPMQLYINGPSHCVAKPHNTAPPRPTEAQSQIDHWLNTGKRFFPRETIRAIHDQLRVPLSKGDKILVKALDGAVIAFEVRTGHTREIGRQPETIGKPFIRYISYESLRAGRGGGIERPHLVYCTMIIQHAATTGPPPNIPRRSINDIHHTLSTARHIWEESAVWAQIKTTFLSARAPTNITKIIGFACGTMSYPDEVPGSSYNSIFQHAFLVSIQHLLQDKSRSNEQIPCSVQDPAYADGDRAVLPAWGINVLDDPQGFLEINDDTLVFSSAPDIPVKQIVVDVARPAVIIWDRVEDGASGGTDPDSPRVRQVMARFYQALEFPIEEHFGDMVIYVRKWDIG</sequence>
<evidence type="ECO:0000313" key="3">
    <source>
        <dbReference type="Proteomes" id="UP001610334"/>
    </source>
</evidence>
<dbReference type="PANTHER" id="PTHR42080:SF3">
    <property type="entry name" value="SRR1-LIKE DOMAIN-CONTAINING PROTEIN"/>
    <property type="match status" value="1"/>
</dbReference>
<evidence type="ECO:0000313" key="2">
    <source>
        <dbReference type="EMBL" id="KAL2809994.1"/>
    </source>
</evidence>
<keyword evidence="3" id="KW-1185">Reference proteome</keyword>